<dbReference type="Pfam" id="PF02086">
    <property type="entry name" value="MethyltransfD12"/>
    <property type="match status" value="2"/>
</dbReference>
<evidence type="ECO:0000313" key="8">
    <source>
        <dbReference type="EMBL" id="MBP2034057.1"/>
    </source>
</evidence>
<accession>A0ABS4KVL8</accession>
<dbReference type="SUPFAM" id="SSF53335">
    <property type="entry name" value="S-adenosyl-L-methionine-dependent methyltransferases"/>
    <property type="match status" value="2"/>
</dbReference>
<keyword evidence="3 7" id="KW-0489">Methyltransferase</keyword>
<dbReference type="PANTHER" id="PTHR30481:SF3">
    <property type="entry name" value="DNA ADENINE METHYLASE"/>
    <property type="match status" value="1"/>
</dbReference>
<dbReference type="GO" id="GO:0009007">
    <property type="term" value="F:site-specific DNA-methyltransferase (adenine-specific) activity"/>
    <property type="evidence" value="ECO:0007669"/>
    <property type="project" value="UniProtKB-EC"/>
</dbReference>
<evidence type="ECO:0000256" key="5">
    <source>
        <dbReference type="ARBA" id="ARBA00022691"/>
    </source>
</evidence>
<evidence type="ECO:0000313" key="9">
    <source>
        <dbReference type="Proteomes" id="UP001519307"/>
    </source>
</evidence>
<evidence type="ECO:0000256" key="1">
    <source>
        <dbReference type="ARBA" id="ARBA00006594"/>
    </source>
</evidence>
<dbReference type="EC" id="2.1.1.72" evidence="2 7"/>
<proteinExistence type="inferred from homology"/>
<dbReference type="InterPro" id="IPR012327">
    <property type="entry name" value="MeTrfase_D12"/>
</dbReference>
<dbReference type="RefSeq" id="WP_209703288.1">
    <property type="nucleotide sequence ID" value="NZ_JAGGLM010000029.1"/>
</dbReference>
<dbReference type="InterPro" id="IPR002052">
    <property type="entry name" value="DNA_methylase_N6_adenine_CS"/>
</dbReference>
<keyword evidence="9" id="KW-1185">Reference proteome</keyword>
<dbReference type="Proteomes" id="UP001519307">
    <property type="component" value="Unassembled WGS sequence"/>
</dbReference>
<dbReference type="Gene3D" id="3.40.50.150">
    <property type="entry name" value="Vaccinia Virus protein VP39"/>
    <property type="match status" value="2"/>
</dbReference>
<gene>
    <name evidence="8" type="ORF">J2Z42_002776</name>
</gene>
<dbReference type="InterPro" id="IPR029063">
    <property type="entry name" value="SAM-dependent_MTases_sf"/>
</dbReference>
<comment type="caution">
    <text evidence="8">The sequence shown here is derived from an EMBL/GenBank/DDBJ whole genome shotgun (WGS) entry which is preliminary data.</text>
</comment>
<dbReference type="Gene3D" id="1.10.1020.10">
    <property type="entry name" value="Adenine-specific Methyltransferase, Domain 2"/>
    <property type="match status" value="2"/>
</dbReference>
<evidence type="ECO:0000256" key="2">
    <source>
        <dbReference type="ARBA" id="ARBA00011900"/>
    </source>
</evidence>
<evidence type="ECO:0000256" key="7">
    <source>
        <dbReference type="RuleBase" id="RU361257"/>
    </source>
</evidence>
<dbReference type="PANTHER" id="PTHR30481">
    <property type="entry name" value="DNA ADENINE METHYLASE"/>
    <property type="match status" value="1"/>
</dbReference>
<dbReference type="GO" id="GO:0032259">
    <property type="term" value="P:methylation"/>
    <property type="evidence" value="ECO:0007669"/>
    <property type="project" value="UniProtKB-KW"/>
</dbReference>
<sequence length="711" mass="82766">MTRISATKIAEELDISRSYLYYLKDNGVFDIKISSKGHMIWNKEVIPQIREYLDSKKAIEEKPKQLKYKTSDINNRRYLGNKYKLLSFITNTVKSECKDVNTVADIFSGTGAVASAFADKKIITNDILYSNYICNYAWFGSETYSKDKIINIIINYNSLNINEENYMTQNFANTFFSLKDCAKIGYIREDIEERFNNGEINSRERAILITSLLYAMDKIANTCGHYDAYRKGVDFDRELELYVPTPNINNNENNMCFNIDANELVRNIEADLVYIDPPYNSRQYCDAYHLLENVARWEKPEVQGVARKMDRTSLKSNYCTTKATEAFEDLIMNIKAKYILFSYNNMAEKGNDRSNAKISDDDILRILNKKGTVKVFSESYKAFTTGKSNISGNEERLFLCTCYEKPKDRIASPLNYTGGKYKLLEQILPLFPEDIECFVDLFCGGCNIGINVNCSKVIFNDSNHNLINLYNTFKSLDKNSILQLVNEIIDKYKLSRSNVYGYSFYGCESASGLGEYNKENYLKLRRDFNEIKVKDYHYYIMLYVLIIYSFNNQIRFNRLGEFNLPVGKRDFNSKMETKLIKFIDRIKSSDYLFTCLDFRNYDLEKLDNNSFIYVDPPYLITCATYNEQDGWNEQTERDLLEFLDRVNAKGIRFALSNVLRSKGKENDILIEWLKKNSSKYKAIFLNYSYSNSNYQTKDKVSGSEEVLIINY</sequence>
<comment type="similarity">
    <text evidence="1 7">Belongs to the N(4)/N(6)-methyltransferase family.</text>
</comment>
<evidence type="ECO:0000256" key="4">
    <source>
        <dbReference type="ARBA" id="ARBA00022679"/>
    </source>
</evidence>
<evidence type="ECO:0000256" key="3">
    <source>
        <dbReference type="ARBA" id="ARBA00022603"/>
    </source>
</evidence>
<comment type="catalytic activity">
    <reaction evidence="6 7">
        <text>a 2'-deoxyadenosine in DNA + S-adenosyl-L-methionine = an N(6)-methyl-2'-deoxyadenosine in DNA + S-adenosyl-L-homocysteine + H(+)</text>
        <dbReference type="Rhea" id="RHEA:15197"/>
        <dbReference type="Rhea" id="RHEA-COMP:12418"/>
        <dbReference type="Rhea" id="RHEA-COMP:12419"/>
        <dbReference type="ChEBI" id="CHEBI:15378"/>
        <dbReference type="ChEBI" id="CHEBI:57856"/>
        <dbReference type="ChEBI" id="CHEBI:59789"/>
        <dbReference type="ChEBI" id="CHEBI:90615"/>
        <dbReference type="ChEBI" id="CHEBI:90616"/>
        <dbReference type="EC" id="2.1.1.72"/>
    </reaction>
</comment>
<reference evidence="8 9" key="1">
    <citation type="submission" date="2021-03" db="EMBL/GenBank/DDBJ databases">
        <title>Genomic Encyclopedia of Type Strains, Phase IV (KMG-IV): sequencing the most valuable type-strain genomes for metagenomic binning, comparative biology and taxonomic classification.</title>
        <authorList>
            <person name="Goeker M."/>
        </authorList>
    </citation>
    <scope>NUCLEOTIDE SEQUENCE [LARGE SCALE GENOMIC DNA]</scope>
    <source>
        <strain evidence="8 9">DSM 28783</strain>
    </source>
</reference>
<evidence type="ECO:0000256" key="6">
    <source>
        <dbReference type="ARBA" id="ARBA00047942"/>
    </source>
</evidence>
<keyword evidence="4 7" id="KW-0808">Transferase</keyword>
<name>A0ABS4KVL8_9CLOT</name>
<organism evidence="8 9">
    <name type="scientific">Clostridium algifaecis</name>
    <dbReference type="NCBI Taxonomy" id="1472040"/>
    <lineage>
        <taxon>Bacteria</taxon>
        <taxon>Bacillati</taxon>
        <taxon>Bacillota</taxon>
        <taxon>Clostridia</taxon>
        <taxon>Eubacteriales</taxon>
        <taxon>Clostridiaceae</taxon>
        <taxon>Clostridium</taxon>
    </lineage>
</organism>
<dbReference type="PROSITE" id="PS00092">
    <property type="entry name" value="N6_MTASE"/>
    <property type="match status" value="2"/>
</dbReference>
<dbReference type="PRINTS" id="PR00505">
    <property type="entry name" value="D12N6MTFRASE"/>
</dbReference>
<protein>
    <recommendedName>
        <fullName evidence="2 7">Site-specific DNA-methyltransferase (adenine-specific)</fullName>
        <ecNumber evidence="2 7">2.1.1.72</ecNumber>
    </recommendedName>
</protein>
<dbReference type="EMBL" id="JAGGLM010000029">
    <property type="protein sequence ID" value="MBP2034057.1"/>
    <property type="molecule type" value="Genomic_DNA"/>
</dbReference>
<dbReference type="NCBIfam" id="TIGR00571">
    <property type="entry name" value="dam"/>
    <property type="match status" value="1"/>
</dbReference>
<dbReference type="InterPro" id="IPR023095">
    <property type="entry name" value="Ade_MeTrfase_dom_2"/>
</dbReference>
<keyword evidence="5 7" id="KW-0949">S-adenosyl-L-methionine</keyword>